<gene>
    <name evidence="9" type="ORF">PU634_15195</name>
</gene>
<dbReference type="KEGG" id="ope:PU634_15195"/>
<dbReference type="InterPro" id="IPR010980">
    <property type="entry name" value="Cyt_c/b562"/>
</dbReference>
<dbReference type="GO" id="GO:0042597">
    <property type="term" value="C:periplasmic space"/>
    <property type="evidence" value="ECO:0007669"/>
    <property type="project" value="InterPro"/>
</dbReference>
<dbReference type="Pfam" id="PF01322">
    <property type="entry name" value="Cytochrom_C_2"/>
    <property type="match status" value="1"/>
</dbReference>
<evidence type="ECO:0000256" key="1">
    <source>
        <dbReference type="ARBA" id="ARBA00022448"/>
    </source>
</evidence>
<dbReference type="PIRSF" id="PIRSF000027">
    <property type="entry name" value="Cytc_c_prime"/>
    <property type="match status" value="1"/>
</dbReference>
<organism evidence="9 10">
    <name type="scientific">Oceanimonas pelagia</name>
    <dbReference type="NCBI Taxonomy" id="3028314"/>
    <lineage>
        <taxon>Bacteria</taxon>
        <taxon>Pseudomonadati</taxon>
        <taxon>Pseudomonadota</taxon>
        <taxon>Gammaproteobacteria</taxon>
        <taxon>Aeromonadales</taxon>
        <taxon>Aeromonadaceae</taxon>
        <taxon>Oceanimonas</taxon>
    </lineage>
</organism>
<evidence type="ECO:0000313" key="9">
    <source>
        <dbReference type="EMBL" id="WMC10405.1"/>
    </source>
</evidence>
<evidence type="ECO:0000313" key="10">
    <source>
        <dbReference type="Proteomes" id="UP001223802"/>
    </source>
</evidence>
<dbReference type="AlphaFoldDB" id="A0AA50Q7C4"/>
<accession>A0AA50Q7C4</accession>
<dbReference type="RefSeq" id="WP_306761604.1">
    <property type="nucleotide sequence ID" value="NZ_CP118224.1"/>
</dbReference>
<dbReference type="InterPro" id="IPR002321">
    <property type="entry name" value="Cyt_c_II"/>
</dbReference>
<feature type="chain" id="PRO_5041213463" evidence="8">
    <location>
        <begin position="22"/>
        <end position="152"/>
    </location>
</feature>
<sequence length="152" mass="16301">MLKTALIMSAGLFAASVSAQANLFKPEDAVKYRQSLYQVMAAQAGVIGGMAKGDIDFDAAALHQRAINMSNAASLLGETYFPETRGVAASNMLDKGWEDREGMQAKGKDFGEALKNLVQVSGEEGFDQAQARQAAGALFKTCKGCHDEYRKD</sequence>
<evidence type="ECO:0000256" key="3">
    <source>
        <dbReference type="ARBA" id="ARBA00022723"/>
    </source>
</evidence>
<dbReference type="Gene3D" id="1.20.120.10">
    <property type="entry name" value="Cytochrome c/b562"/>
    <property type="match status" value="1"/>
</dbReference>
<keyword evidence="8" id="KW-0732">Signal</keyword>
<keyword evidence="2 7" id="KW-0349">Heme</keyword>
<name>A0AA50Q7C4_9GAMM</name>
<feature type="binding site" description="covalent" evidence="7">
    <location>
        <position position="142"/>
    </location>
    <ligand>
        <name>heme c</name>
        <dbReference type="ChEBI" id="CHEBI:61717"/>
    </ligand>
</feature>
<evidence type="ECO:0000256" key="2">
    <source>
        <dbReference type="ARBA" id="ARBA00022617"/>
    </source>
</evidence>
<evidence type="ECO:0000256" key="4">
    <source>
        <dbReference type="ARBA" id="ARBA00022982"/>
    </source>
</evidence>
<evidence type="ECO:0000256" key="8">
    <source>
        <dbReference type="SAM" id="SignalP"/>
    </source>
</evidence>
<keyword evidence="10" id="KW-1185">Reference proteome</keyword>
<keyword evidence="3 6" id="KW-0479">Metal-binding</keyword>
<keyword evidence="1" id="KW-0813">Transport</keyword>
<keyword evidence="4" id="KW-0249">Electron transport</keyword>
<evidence type="ECO:0000256" key="7">
    <source>
        <dbReference type="PIRSR" id="PIRSR000027-2"/>
    </source>
</evidence>
<dbReference type="GO" id="GO:0005506">
    <property type="term" value="F:iron ion binding"/>
    <property type="evidence" value="ECO:0007669"/>
    <property type="project" value="InterPro"/>
</dbReference>
<dbReference type="EMBL" id="CP118224">
    <property type="protein sequence ID" value="WMC10405.1"/>
    <property type="molecule type" value="Genomic_DNA"/>
</dbReference>
<feature type="binding site" description="axial binding residue" evidence="6">
    <location>
        <position position="146"/>
    </location>
    <ligand>
        <name>heme c</name>
        <dbReference type="ChEBI" id="CHEBI:61717"/>
    </ligand>
    <ligandPart>
        <name>Fe</name>
        <dbReference type="ChEBI" id="CHEBI:18248"/>
    </ligandPart>
</feature>
<dbReference type="PROSITE" id="PS51009">
    <property type="entry name" value="CYTCII"/>
    <property type="match status" value="1"/>
</dbReference>
<evidence type="ECO:0000256" key="5">
    <source>
        <dbReference type="ARBA" id="ARBA00023004"/>
    </source>
</evidence>
<dbReference type="GO" id="GO:0020037">
    <property type="term" value="F:heme binding"/>
    <property type="evidence" value="ECO:0007669"/>
    <property type="project" value="InterPro"/>
</dbReference>
<dbReference type="Proteomes" id="UP001223802">
    <property type="component" value="Chromosome"/>
</dbReference>
<evidence type="ECO:0000256" key="6">
    <source>
        <dbReference type="PIRSR" id="PIRSR000027-1"/>
    </source>
</evidence>
<feature type="binding site" description="covalent" evidence="7">
    <location>
        <position position="145"/>
    </location>
    <ligand>
        <name>heme c</name>
        <dbReference type="ChEBI" id="CHEBI:61717"/>
    </ligand>
</feature>
<keyword evidence="5 6" id="KW-0408">Iron</keyword>
<feature type="signal peptide" evidence="8">
    <location>
        <begin position="1"/>
        <end position="21"/>
    </location>
</feature>
<reference evidence="9 10" key="1">
    <citation type="submission" date="2023-02" db="EMBL/GenBank/DDBJ databases">
        <title>Complete genome sequence of a novel bacterium Oceanimonas sp. NTOU-MSR1 isolated from marine coast sediment.</title>
        <authorList>
            <person name="Yang H.-T."/>
            <person name="Chen Y.-L."/>
            <person name="Ho Y.-N."/>
        </authorList>
    </citation>
    <scope>NUCLEOTIDE SEQUENCE [LARGE SCALE GENOMIC DNA]</scope>
    <source>
        <strain evidence="9 10">NTOU-MSR1</strain>
    </source>
</reference>
<comment type="PTM">
    <text evidence="7">Binds 1 heme group per subunit.</text>
</comment>
<proteinExistence type="predicted"/>
<dbReference type="InterPro" id="IPR012127">
    <property type="entry name" value="Cyt_c_prime"/>
</dbReference>
<dbReference type="SUPFAM" id="SSF47175">
    <property type="entry name" value="Cytochromes"/>
    <property type="match status" value="1"/>
</dbReference>
<dbReference type="GO" id="GO:0022900">
    <property type="term" value="P:electron transport chain"/>
    <property type="evidence" value="ECO:0007669"/>
    <property type="project" value="InterPro"/>
</dbReference>
<protein>
    <submittedName>
        <fullName evidence="9">Cytochrome c</fullName>
    </submittedName>
</protein>
<dbReference type="GO" id="GO:0009055">
    <property type="term" value="F:electron transfer activity"/>
    <property type="evidence" value="ECO:0007669"/>
    <property type="project" value="InterPro"/>
</dbReference>